<accession>A0ABU2WNC9</accession>
<sequence>MSFRSVPAECALATASAEIARLGLTARAAVLGPAASPIMRVTLFRDGAQVAVGVGKGAGPQGEASAYFEALERYLMSARDNRRWTADATRLVPASVVAGQSALEPDLAVQRWAAEFPDSVAACASYGGVRYPTFLTDPRYYRWPVAGDDVRPYRSLLRYSSSLGTAAGVDLAEAVYHGLCELIEHDGLGQALLRWYVAGVPDVDLVPVGELPDGLRSLHADAVRAAGAPVHLLDITTDLDVPVYVAVSPAASGGPTRLGAGASLWASDAASRALGELIQVCALSASTADSPAVQRLAAWPALQRCALMPLDELLSGPVRAAPLRADMPGDGSPGWGLERVGRALAWHGIGYHVCEVAPVGSPIAVATTIAPGLERFSLVRHGVPVIPTGRGWHLWPSPDRATGTRPDPVRTR</sequence>
<dbReference type="RefSeq" id="WP_311409835.1">
    <property type="nucleotide sequence ID" value="NZ_JAVRFL010000001.1"/>
</dbReference>
<proteinExistence type="predicted"/>
<dbReference type="InterPro" id="IPR003776">
    <property type="entry name" value="YcaO-like_dom"/>
</dbReference>
<evidence type="ECO:0000259" key="1">
    <source>
        <dbReference type="PROSITE" id="PS51664"/>
    </source>
</evidence>
<name>A0ABU2WNC9_9ACTN</name>
<evidence type="ECO:0000313" key="2">
    <source>
        <dbReference type="EMBL" id="MDT0527399.1"/>
    </source>
</evidence>
<gene>
    <name evidence="2" type="ORF">RM555_00150</name>
</gene>
<organism evidence="2 3">
    <name type="scientific">Micromonospora reichwaldensis</name>
    <dbReference type="NCBI Taxonomy" id="3075516"/>
    <lineage>
        <taxon>Bacteria</taxon>
        <taxon>Bacillati</taxon>
        <taxon>Actinomycetota</taxon>
        <taxon>Actinomycetes</taxon>
        <taxon>Micromonosporales</taxon>
        <taxon>Micromonosporaceae</taxon>
        <taxon>Micromonospora</taxon>
    </lineage>
</organism>
<dbReference type="EMBL" id="JAVRFL010000001">
    <property type="protein sequence ID" value="MDT0527399.1"/>
    <property type="molecule type" value="Genomic_DNA"/>
</dbReference>
<reference evidence="2" key="1">
    <citation type="submission" date="2023-09" db="EMBL/GenBank/DDBJ databases">
        <title>30 novel species of actinomycetes from the DSMZ collection.</title>
        <authorList>
            <person name="Nouioui I."/>
        </authorList>
    </citation>
    <scope>NUCLEOTIDE SEQUENCE</scope>
    <source>
        <strain evidence="2">DSM 115977</strain>
    </source>
</reference>
<dbReference type="Pfam" id="PF02624">
    <property type="entry name" value="YcaO"/>
    <property type="match status" value="1"/>
</dbReference>
<dbReference type="Proteomes" id="UP001180973">
    <property type="component" value="Unassembled WGS sequence"/>
</dbReference>
<evidence type="ECO:0000313" key="3">
    <source>
        <dbReference type="Proteomes" id="UP001180973"/>
    </source>
</evidence>
<dbReference type="PROSITE" id="PS51664">
    <property type="entry name" value="YCAO"/>
    <property type="match status" value="1"/>
</dbReference>
<dbReference type="Gene3D" id="3.30.160.660">
    <property type="match status" value="1"/>
</dbReference>
<dbReference type="PANTHER" id="PTHR37809">
    <property type="entry name" value="RIBOSOMAL PROTEIN S12 METHYLTHIOTRANSFERASE ACCESSORY FACTOR YCAO"/>
    <property type="match status" value="1"/>
</dbReference>
<dbReference type="Gene3D" id="3.30.1330.230">
    <property type="match status" value="1"/>
</dbReference>
<comment type="caution">
    <text evidence="2">The sequence shown here is derived from an EMBL/GenBank/DDBJ whole genome shotgun (WGS) entry which is preliminary data.</text>
</comment>
<feature type="domain" description="YcaO" evidence="1">
    <location>
        <begin position="53"/>
        <end position="412"/>
    </location>
</feature>
<keyword evidence="3" id="KW-1185">Reference proteome</keyword>
<protein>
    <submittedName>
        <fullName evidence="2">YcaO-like family protein</fullName>
    </submittedName>
</protein>
<dbReference type="PANTHER" id="PTHR37809:SF1">
    <property type="entry name" value="RIBOSOMAL PROTEIN S12 METHYLTHIOTRANSFERASE ACCESSORY FACTOR YCAO"/>
    <property type="match status" value="1"/>
</dbReference>